<dbReference type="Proteomes" id="UP000323866">
    <property type="component" value="Unassembled WGS sequence"/>
</dbReference>
<feature type="domain" description="Cyclic nucleotide-binding" evidence="1">
    <location>
        <begin position="28"/>
        <end position="113"/>
    </location>
</feature>
<dbReference type="Pfam" id="PF00027">
    <property type="entry name" value="cNMP_binding"/>
    <property type="match status" value="1"/>
</dbReference>
<dbReference type="SUPFAM" id="SSF51206">
    <property type="entry name" value="cAMP-binding domain-like"/>
    <property type="match status" value="1"/>
</dbReference>
<name>A0A5M8Q9M2_9BACT</name>
<reference evidence="2 3" key="2">
    <citation type="submission" date="2019-09" db="EMBL/GenBank/DDBJ databases">
        <title>A bacterium isolated from glacier soil.</title>
        <authorList>
            <person name="Liu Q."/>
        </authorList>
    </citation>
    <scope>NUCLEOTIDE SEQUENCE [LARGE SCALE GENOMIC DNA]</scope>
    <source>
        <strain evidence="2 3">MDT1-10-3</strain>
    </source>
</reference>
<dbReference type="OrthoDB" id="680421at2"/>
<reference evidence="2 3" key="1">
    <citation type="submission" date="2019-07" db="EMBL/GenBank/DDBJ databases">
        <authorList>
            <person name="Qu J.-H."/>
        </authorList>
    </citation>
    <scope>NUCLEOTIDE SEQUENCE [LARGE SCALE GENOMIC DNA]</scope>
    <source>
        <strain evidence="2 3">MDT1-10-3</strain>
    </source>
</reference>
<dbReference type="InterPro" id="IPR000595">
    <property type="entry name" value="cNMP-bd_dom"/>
</dbReference>
<dbReference type="InterPro" id="IPR018490">
    <property type="entry name" value="cNMP-bd_dom_sf"/>
</dbReference>
<dbReference type="EMBL" id="VKKZ01000023">
    <property type="protein sequence ID" value="KAA6431833.1"/>
    <property type="molecule type" value="Genomic_DNA"/>
</dbReference>
<accession>A0A5M8Q9M2</accession>
<sequence length="187" mass="21657">MELDQILDCIHPLPSASKDIMKGHLAEVTYPKGHLLIRADHIEPNLYFIKKGIARAFAYQGGEEVTFWFGREGDPVISMKSYIENQKGYESIELLEESVLYELKAVTLQKLFVEDLHLANWGRRFAEQELIKTEERLISRQFRSASERYQQLLRENPDLVQRVQLGHIASFLGITRGSLSRIRAEIR</sequence>
<gene>
    <name evidence="2" type="ORF">FOE74_17115</name>
</gene>
<proteinExistence type="predicted"/>
<dbReference type="Gene3D" id="2.60.120.10">
    <property type="entry name" value="Jelly Rolls"/>
    <property type="match status" value="1"/>
</dbReference>
<dbReference type="AlphaFoldDB" id="A0A5M8Q9M2"/>
<organism evidence="2 3">
    <name type="scientific">Rufibacter glacialis</name>
    <dbReference type="NCBI Taxonomy" id="1259555"/>
    <lineage>
        <taxon>Bacteria</taxon>
        <taxon>Pseudomonadati</taxon>
        <taxon>Bacteroidota</taxon>
        <taxon>Cytophagia</taxon>
        <taxon>Cytophagales</taxon>
        <taxon>Hymenobacteraceae</taxon>
        <taxon>Rufibacter</taxon>
    </lineage>
</organism>
<evidence type="ECO:0000313" key="2">
    <source>
        <dbReference type="EMBL" id="KAA6431833.1"/>
    </source>
</evidence>
<evidence type="ECO:0000313" key="3">
    <source>
        <dbReference type="Proteomes" id="UP000323866"/>
    </source>
</evidence>
<evidence type="ECO:0000259" key="1">
    <source>
        <dbReference type="Pfam" id="PF00027"/>
    </source>
</evidence>
<comment type="caution">
    <text evidence="2">The sequence shown here is derived from an EMBL/GenBank/DDBJ whole genome shotgun (WGS) entry which is preliminary data.</text>
</comment>
<dbReference type="RefSeq" id="WP_149099853.1">
    <property type="nucleotide sequence ID" value="NZ_BMMG01000006.1"/>
</dbReference>
<protein>
    <submittedName>
        <fullName evidence="2">Crp/Fnr family transcriptional regulator</fullName>
    </submittedName>
</protein>
<dbReference type="InterPro" id="IPR014710">
    <property type="entry name" value="RmlC-like_jellyroll"/>
</dbReference>